<accession>A0A8K1FZX4</accession>
<name>A0A8K1FZX4_9PASS</name>
<keyword evidence="1" id="KW-1133">Transmembrane helix</keyword>
<proteinExistence type="predicted"/>
<evidence type="ECO:0000313" key="3">
    <source>
        <dbReference type="Proteomes" id="UP000796761"/>
    </source>
</evidence>
<dbReference type="GO" id="GO:0009615">
    <property type="term" value="P:response to virus"/>
    <property type="evidence" value="ECO:0007669"/>
    <property type="project" value="TreeGrafter"/>
</dbReference>
<dbReference type="PANTHER" id="PTHR48195:SF1">
    <property type="entry name" value="RIKEN CDNA 2410002F23 GENE"/>
    <property type="match status" value="1"/>
</dbReference>
<protein>
    <submittedName>
        <fullName evidence="2">Uncharacterized protein</fullName>
    </submittedName>
</protein>
<dbReference type="InterPro" id="IPR053270">
    <property type="entry name" value="Fv1_restriction_factor"/>
</dbReference>
<dbReference type="EMBL" id="SWJQ01001148">
    <property type="protein sequence ID" value="TRZ09145.1"/>
    <property type="molecule type" value="Genomic_DNA"/>
</dbReference>
<dbReference type="Proteomes" id="UP000796761">
    <property type="component" value="Unassembled WGS sequence"/>
</dbReference>
<keyword evidence="3" id="KW-1185">Reference proteome</keyword>
<evidence type="ECO:0000313" key="2">
    <source>
        <dbReference type="EMBL" id="TRZ09145.1"/>
    </source>
</evidence>
<keyword evidence="1" id="KW-0472">Membrane</keyword>
<reference evidence="2" key="1">
    <citation type="submission" date="2019-04" db="EMBL/GenBank/DDBJ databases">
        <title>Genome assembly of Zosterops borbonicus 15179.</title>
        <authorList>
            <person name="Leroy T."/>
            <person name="Anselmetti Y."/>
            <person name="Tilak M.-K."/>
            <person name="Nabholz B."/>
        </authorList>
    </citation>
    <scope>NUCLEOTIDE SEQUENCE</scope>
    <source>
        <strain evidence="2">HGM_15179</strain>
        <tissue evidence="2">Muscle</tissue>
    </source>
</reference>
<dbReference type="GO" id="GO:0005794">
    <property type="term" value="C:Golgi apparatus"/>
    <property type="evidence" value="ECO:0007669"/>
    <property type="project" value="TreeGrafter"/>
</dbReference>
<keyword evidence="1" id="KW-0812">Transmembrane</keyword>
<gene>
    <name evidence="2" type="ORF">HGM15179_017965</name>
</gene>
<comment type="caution">
    <text evidence="2">The sequence shown here is derived from an EMBL/GenBank/DDBJ whole genome shotgun (WGS) entry which is preliminary data.</text>
</comment>
<organism evidence="2 3">
    <name type="scientific">Zosterops borbonicus</name>
    <dbReference type="NCBI Taxonomy" id="364589"/>
    <lineage>
        <taxon>Eukaryota</taxon>
        <taxon>Metazoa</taxon>
        <taxon>Chordata</taxon>
        <taxon>Craniata</taxon>
        <taxon>Vertebrata</taxon>
        <taxon>Euteleostomi</taxon>
        <taxon>Archelosauria</taxon>
        <taxon>Archosauria</taxon>
        <taxon>Dinosauria</taxon>
        <taxon>Saurischia</taxon>
        <taxon>Theropoda</taxon>
        <taxon>Coelurosauria</taxon>
        <taxon>Aves</taxon>
        <taxon>Neognathae</taxon>
        <taxon>Neoaves</taxon>
        <taxon>Telluraves</taxon>
        <taxon>Australaves</taxon>
        <taxon>Passeriformes</taxon>
        <taxon>Sylvioidea</taxon>
        <taxon>Zosteropidae</taxon>
        <taxon>Zosterops</taxon>
    </lineage>
</organism>
<dbReference type="OrthoDB" id="9906618at2759"/>
<feature type="transmembrane region" description="Helical" evidence="1">
    <location>
        <begin position="335"/>
        <end position="356"/>
    </location>
</feature>
<evidence type="ECO:0000256" key="1">
    <source>
        <dbReference type="SAM" id="Phobius"/>
    </source>
</evidence>
<sequence length="362" mass="41311">MEKIVQVVSLERMEDLSEAGGCTLKEAAACEESTPENSGACGEERVQEQFSGRSCGHKARQLGSLSRDVVIDQGIGKTQEPLSLWQRLLTSVKDRYLCKEDLQVHQGKWSTIEQGIQRLRELAVLEIIFSEDERFPKSPDDVQCTSQMWLRFARLGPEMYSRYLATLQWRGGEDKVGVLANKLRIYEDTVTAPVRAHVSSVETRLAEQVWSLIEEGYQKLKELKEEIYHISPELTRVSAIRSRCPPARERGYTPQGNLWSFLQEHEEDMKKWDGKPTSSLGARVRELKRGTPTTRSPSRIKVAPVSQNSGWYRNDDMTDALEGTSETYVQVWECVLLIPSSFIILFYCSTVLHFVLSPHDYF</sequence>
<dbReference type="AlphaFoldDB" id="A0A8K1FZX4"/>
<dbReference type="PANTHER" id="PTHR48195">
    <property type="entry name" value="FRIEND VIRUS SUSCEPTIBILITY PROTEIN 1"/>
    <property type="match status" value="1"/>
</dbReference>